<dbReference type="eggNOG" id="ENOG502SQVW">
    <property type="taxonomic scope" value="Eukaryota"/>
</dbReference>
<evidence type="ECO:0000313" key="2">
    <source>
        <dbReference type="EnsemblProtists" id="PYU1_T002337"/>
    </source>
</evidence>
<dbReference type="AlphaFoldDB" id="K3WBJ6"/>
<dbReference type="VEuPathDB" id="FungiDB:PYU1_G002334"/>
<feature type="region of interest" description="Disordered" evidence="1">
    <location>
        <begin position="163"/>
        <end position="226"/>
    </location>
</feature>
<proteinExistence type="predicted"/>
<name>K3WBJ6_GLOUD</name>
<accession>K3WBJ6</accession>
<sequence>MQRRQEISTELDVREARQRIQGEVRRKGGVKLKLRSIADPTISLEKEERLAATTRENSRRSLFRPLTTAETRKISSSKSSLRPEHKLASLVPSTTTLPIPESLTFRQEDYDGLQSDVVVLETNGELLVGENCFLVAKKQRSELLEDLFQQSTINPRIQLPHAPQKEFEATSASQGSPQLGVKDERLPSRQSPERRAVSRNSPGRRKPTAVGQCLKGSRDRSRRSQS</sequence>
<reference evidence="2" key="3">
    <citation type="submission" date="2014-11" db="UniProtKB">
        <authorList>
            <consortium name="EnsemblProtists"/>
        </authorList>
    </citation>
    <scope>IDENTIFICATION</scope>
    <source>
        <strain evidence="2">DAOM BR144</strain>
    </source>
</reference>
<keyword evidence="3" id="KW-1185">Reference proteome</keyword>
<protein>
    <submittedName>
        <fullName evidence="2">Uncharacterized protein</fullName>
    </submittedName>
</protein>
<reference evidence="3" key="2">
    <citation type="submission" date="2010-04" db="EMBL/GenBank/DDBJ databases">
        <authorList>
            <person name="Buell R."/>
            <person name="Hamilton J."/>
            <person name="Hostetler J."/>
        </authorList>
    </citation>
    <scope>NUCLEOTIDE SEQUENCE [LARGE SCALE GENOMIC DNA]</scope>
    <source>
        <strain evidence="3">DAOM:BR144</strain>
    </source>
</reference>
<organism evidence="2 3">
    <name type="scientific">Globisporangium ultimum (strain ATCC 200006 / CBS 805.95 / DAOM BR144)</name>
    <name type="common">Pythium ultimum</name>
    <dbReference type="NCBI Taxonomy" id="431595"/>
    <lineage>
        <taxon>Eukaryota</taxon>
        <taxon>Sar</taxon>
        <taxon>Stramenopiles</taxon>
        <taxon>Oomycota</taxon>
        <taxon>Peronosporomycetes</taxon>
        <taxon>Pythiales</taxon>
        <taxon>Pythiaceae</taxon>
        <taxon>Globisporangium</taxon>
    </lineage>
</organism>
<feature type="compositionally biased region" description="Basic and acidic residues" evidence="1">
    <location>
        <begin position="181"/>
        <end position="196"/>
    </location>
</feature>
<reference evidence="3" key="1">
    <citation type="journal article" date="2010" name="Genome Biol.">
        <title>Genome sequence of the necrotrophic plant pathogen Pythium ultimum reveals original pathogenicity mechanisms and effector repertoire.</title>
        <authorList>
            <person name="Levesque C.A."/>
            <person name="Brouwer H."/>
            <person name="Cano L."/>
            <person name="Hamilton J.P."/>
            <person name="Holt C."/>
            <person name="Huitema E."/>
            <person name="Raffaele S."/>
            <person name="Robideau G.P."/>
            <person name="Thines M."/>
            <person name="Win J."/>
            <person name="Zerillo M.M."/>
            <person name="Beakes G.W."/>
            <person name="Boore J.L."/>
            <person name="Busam D."/>
            <person name="Dumas B."/>
            <person name="Ferriera S."/>
            <person name="Fuerstenberg S.I."/>
            <person name="Gachon C.M."/>
            <person name="Gaulin E."/>
            <person name="Govers F."/>
            <person name="Grenville-Briggs L."/>
            <person name="Horner N."/>
            <person name="Hostetler J."/>
            <person name="Jiang R.H."/>
            <person name="Johnson J."/>
            <person name="Krajaejun T."/>
            <person name="Lin H."/>
            <person name="Meijer H.J."/>
            <person name="Moore B."/>
            <person name="Morris P."/>
            <person name="Phuntmart V."/>
            <person name="Puiu D."/>
            <person name="Shetty J."/>
            <person name="Stajich J.E."/>
            <person name="Tripathy S."/>
            <person name="Wawra S."/>
            <person name="van West P."/>
            <person name="Whitty B.R."/>
            <person name="Coutinho P.M."/>
            <person name="Henrissat B."/>
            <person name="Martin F."/>
            <person name="Thomas P.D."/>
            <person name="Tyler B.M."/>
            <person name="De Vries R.P."/>
            <person name="Kamoun S."/>
            <person name="Yandell M."/>
            <person name="Tisserat N."/>
            <person name="Buell C.R."/>
        </authorList>
    </citation>
    <scope>NUCLEOTIDE SEQUENCE</scope>
    <source>
        <strain evidence="3">DAOM:BR144</strain>
    </source>
</reference>
<dbReference type="Proteomes" id="UP000019132">
    <property type="component" value="Unassembled WGS sequence"/>
</dbReference>
<evidence type="ECO:0000256" key="1">
    <source>
        <dbReference type="SAM" id="MobiDB-lite"/>
    </source>
</evidence>
<dbReference type="InParanoid" id="K3WBJ6"/>
<evidence type="ECO:0000313" key="3">
    <source>
        <dbReference type="Proteomes" id="UP000019132"/>
    </source>
</evidence>
<dbReference type="EnsemblProtists" id="PYU1_T002337">
    <property type="protein sequence ID" value="PYU1_T002337"/>
    <property type="gene ID" value="PYU1_G002334"/>
</dbReference>
<dbReference type="HOGENOM" id="CLU_1226946_0_0_1"/>